<accession>A0A1Q9CCS9</accession>
<dbReference type="EMBL" id="LSRX01001350">
    <property type="protein sequence ID" value="OLP80744.1"/>
    <property type="molecule type" value="Genomic_DNA"/>
</dbReference>
<comment type="caution">
    <text evidence="1">The sequence shown here is derived from an EMBL/GenBank/DDBJ whole genome shotgun (WGS) entry which is preliminary data.</text>
</comment>
<gene>
    <name evidence="1" type="ORF">AK812_SmicGene38796</name>
</gene>
<evidence type="ECO:0000313" key="1">
    <source>
        <dbReference type="EMBL" id="OLP80744.1"/>
    </source>
</evidence>
<keyword evidence="2" id="KW-1185">Reference proteome</keyword>
<dbReference type="Proteomes" id="UP000186817">
    <property type="component" value="Unassembled WGS sequence"/>
</dbReference>
<protein>
    <submittedName>
        <fullName evidence="1">Uncharacterized protein</fullName>
    </submittedName>
</protein>
<reference evidence="1 2" key="1">
    <citation type="submission" date="2016-02" db="EMBL/GenBank/DDBJ databases">
        <title>Genome analysis of coral dinoflagellate symbionts highlights evolutionary adaptations to a symbiotic lifestyle.</title>
        <authorList>
            <person name="Aranda M."/>
            <person name="Li Y."/>
            <person name="Liew Y.J."/>
            <person name="Baumgarten S."/>
            <person name="Simakov O."/>
            <person name="Wilson M."/>
            <person name="Piel J."/>
            <person name="Ashoor H."/>
            <person name="Bougouffa S."/>
            <person name="Bajic V.B."/>
            <person name="Ryu T."/>
            <person name="Ravasi T."/>
            <person name="Bayer T."/>
            <person name="Micklem G."/>
            <person name="Kim H."/>
            <person name="Bhak J."/>
            <person name="Lajeunesse T.C."/>
            <person name="Voolstra C.R."/>
        </authorList>
    </citation>
    <scope>NUCLEOTIDE SEQUENCE [LARGE SCALE GENOMIC DNA]</scope>
    <source>
        <strain evidence="1 2">CCMP2467</strain>
    </source>
</reference>
<sequence length="424" mass="45295">MYCADKPLLDVRTALVQDLLKLTELLELPGALLSVQCLPSADWDEFLDALRTTGASLTRYGATIWRYLTLLLRVEVGTLTRKKLATAVCVAALSVSSVVEESNVAAICSMLTVAGDGLRGADCHDVDCIATRVNGCIAYLRLLARSPAAYTPSTANALQEWFAAAQPHATDELGDACLELATSAQAASASGILNTAWRLLKALCLDTRTDRAFTAHVLAHAAAACAQAACRDSEEAMLAARFHCSNFLRLAKEAPSLQAHGKGQENVQAFPLEVVLCAVRSELGGVSTSMPNPLLEKVVAISLEKWTAGSSDQVQEEKWPETGQCHAYDRLFAKVALPLLASKKIPWEAPPLQAVRGQGRLLPAVLDAAQASEAKEFTNEGADALAVLCAHGAPGARKRLLTWTLSESVSLYGVATFIHSRVEF</sequence>
<dbReference type="AlphaFoldDB" id="A0A1Q9CCS9"/>
<name>A0A1Q9CCS9_SYMMI</name>
<organism evidence="1 2">
    <name type="scientific">Symbiodinium microadriaticum</name>
    <name type="common">Dinoflagellate</name>
    <name type="synonym">Zooxanthella microadriatica</name>
    <dbReference type="NCBI Taxonomy" id="2951"/>
    <lineage>
        <taxon>Eukaryota</taxon>
        <taxon>Sar</taxon>
        <taxon>Alveolata</taxon>
        <taxon>Dinophyceae</taxon>
        <taxon>Suessiales</taxon>
        <taxon>Symbiodiniaceae</taxon>
        <taxon>Symbiodinium</taxon>
    </lineage>
</organism>
<dbReference type="OrthoDB" id="423202at2759"/>
<proteinExistence type="predicted"/>
<evidence type="ECO:0000313" key="2">
    <source>
        <dbReference type="Proteomes" id="UP000186817"/>
    </source>
</evidence>